<dbReference type="InterPro" id="IPR006976">
    <property type="entry name" value="VanZ-like"/>
</dbReference>
<dbReference type="Pfam" id="PF04892">
    <property type="entry name" value="VanZ"/>
    <property type="match status" value="1"/>
</dbReference>
<dbReference type="EMBL" id="RDBE01000010">
    <property type="protein sequence ID" value="RLV48464.1"/>
    <property type="molecule type" value="Genomic_DNA"/>
</dbReference>
<feature type="transmembrane region" description="Helical" evidence="2">
    <location>
        <begin position="106"/>
        <end position="127"/>
    </location>
</feature>
<name>A0A3L8NZX4_9ACTN</name>
<evidence type="ECO:0000256" key="1">
    <source>
        <dbReference type="SAM" id="MobiDB-lite"/>
    </source>
</evidence>
<keyword evidence="2" id="KW-0812">Transmembrane</keyword>
<dbReference type="AlphaFoldDB" id="A0A3L8NZX4"/>
<dbReference type="PANTHER" id="PTHR36834">
    <property type="entry name" value="MEMBRANE PROTEIN-RELATED"/>
    <property type="match status" value="1"/>
</dbReference>
<accession>A0A3L8NZX4</accession>
<feature type="transmembrane region" description="Helical" evidence="2">
    <location>
        <begin position="139"/>
        <end position="156"/>
    </location>
</feature>
<protein>
    <submittedName>
        <fullName evidence="4">VanZ family protein</fullName>
    </submittedName>
</protein>
<gene>
    <name evidence="4" type="ORF">D9V37_19935</name>
</gene>
<feature type="region of interest" description="Disordered" evidence="1">
    <location>
        <begin position="176"/>
        <end position="202"/>
    </location>
</feature>
<proteinExistence type="predicted"/>
<keyword evidence="2" id="KW-0472">Membrane</keyword>
<reference evidence="4 5" key="1">
    <citation type="submission" date="2018-10" db="EMBL/GenBank/DDBJ databases">
        <title>Marmoricola sp. 4Q3S-7 whole genome shotgun sequence.</title>
        <authorList>
            <person name="Li F."/>
        </authorList>
    </citation>
    <scope>NUCLEOTIDE SEQUENCE [LARGE SCALE GENOMIC DNA]</scope>
    <source>
        <strain evidence="4 5">4Q3S-7</strain>
    </source>
</reference>
<dbReference type="OrthoDB" id="3296153at2"/>
<keyword evidence="5" id="KW-1185">Reference proteome</keyword>
<evidence type="ECO:0000313" key="5">
    <source>
        <dbReference type="Proteomes" id="UP000281708"/>
    </source>
</evidence>
<evidence type="ECO:0000256" key="2">
    <source>
        <dbReference type="SAM" id="Phobius"/>
    </source>
</evidence>
<feature type="transmembrane region" description="Helical" evidence="2">
    <location>
        <begin position="31"/>
        <end position="54"/>
    </location>
</feature>
<evidence type="ECO:0000259" key="3">
    <source>
        <dbReference type="Pfam" id="PF04892"/>
    </source>
</evidence>
<sequence>MLPVVVPLGVAVVTGSVWHLRRHGRLTLPRAGVALAVGLYAAGIVANTVFPIYLDKPARAGGWISALNLVPLAGYEIGDAVMNIGVFVPVGVLLSLVLPPWAWWRVLVAAASLSLAIEVSQLVTAHLLAGGHIADVNDLIFNVVGAAIGLALLSALSRTSVAARLIDRCDWSPPVTARAGRRGPDRRSAGPRVHPGSGSRRG</sequence>
<feature type="transmembrane region" description="Helical" evidence="2">
    <location>
        <begin position="80"/>
        <end position="99"/>
    </location>
</feature>
<dbReference type="Proteomes" id="UP000281708">
    <property type="component" value="Unassembled WGS sequence"/>
</dbReference>
<feature type="domain" description="VanZ-like" evidence="3">
    <location>
        <begin position="40"/>
        <end position="154"/>
    </location>
</feature>
<keyword evidence="2" id="KW-1133">Transmembrane helix</keyword>
<comment type="caution">
    <text evidence="4">The sequence shown here is derived from an EMBL/GenBank/DDBJ whole genome shotgun (WGS) entry which is preliminary data.</text>
</comment>
<dbReference type="PANTHER" id="PTHR36834:SF1">
    <property type="entry name" value="INTEGRAL MEMBRANE PROTEIN"/>
    <property type="match status" value="1"/>
</dbReference>
<organism evidence="4 5">
    <name type="scientific">Nocardioides mangrovicus</name>
    <dbReference type="NCBI Taxonomy" id="2478913"/>
    <lineage>
        <taxon>Bacteria</taxon>
        <taxon>Bacillati</taxon>
        <taxon>Actinomycetota</taxon>
        <taxon>Actinomycetes</taxon>
        <taxon>Propionibacteriales</taxon>
        <taxon>Nocardioidaceae</taxon>
        <taxon>Nocardioides</taxon>
    </lineage>
</organism>
<evidence type="ECO:0000313" key="4">
    <source>
        <dbReference type="EMBL" id="RLV48464.1"/>
    </source>
</evidence>
<dbReference type="InterPro" id="IPR053150">
    <property type="entry name" value="Teicoplanin_resist-assoc"/>
</dbReference>